<evidence type="ECO:0000256" key="1">
    <source>
        <dbReference type="ARBA" id="ARBA00022898"/>
    </source>
</evidence>
<dbReference type="PATRIC" id="fig|294699.3.peg.514"/>
<gene>
    <name evidence="6" type="ORF">GFC30_520</name>
</gene>
<sequence>MEKIPFLKPNLITLDSYKHYILEIDNSKIYTNYGPLNDKFEKRILSEYFNDSGAVTTVNNATLGLILAISQLKRPQGKYALMPSFTFSATPLAAMWCGLEPYFIDINEDDWFMNETQLEEVLHQLGDEVAVVVPYATFGNYLDLSYYQQLHQSGIPVVVDAAPCFGTTYNGQHIGQGFGGAVVFSFHATKSFGIGEGGLIYSYDQELVKNIRIAANFGYYGKRESIAFGLNGKMSEYFAAIGLATLDVYQQKISQREQLYNIYLEEIIEAGLLQQGWGVQTTKGRIPFQFFSILCPQDEQNTFYIEKFEHHNIQTVSYFSPACHQQKQFMNCPCADLMVTNEVTKRVLSLPFWEEMDRSIVRRIVHTIVK</sequence>
<dbReference type="PANTHER" id="PTHR30244:SF9">
    <property type="entry name" value="PROTEIN RV3402C"/>
    <property type="match status" value="1"/>
</dbReference>
<name>A0A160F182_9BACL</name>
<dbReference type="InterPro" id="IPR000653">
    <property type="entry name" value="DegT/StrS_aminotransferase"/>
</dbReference>
<feature type="modified residue" description="N6-(pyridoxal phosphate)lysine" evidence="4">
    <location>
        <position position="190"/>
    </location>
</feature>
<proteinExistence type="inferred from homology"/>
<dbReference type="Pfam" id="PF01041">
    <property type="entry name" value="DegT_DnrJ_EryC1"/>
    <property type="match status" value="1"/>
</dbReference>
<keyword evidence="1 4" id="KW-0663">Pyridoxal phosphate</keyword>
<organism evidence="6 7">
    <name type="scientific">Anoxybacteroides amylolyticum</name>
    <dbReference type="NCBI Taxonomy" id="294699"/>
    <lineage>
        <taxon>Bacteria</taxon>
        <taxon>Bacillati</taxon>
        <taxon>Bacillota</taxon>
        <taxon>Bacilli</taxon>
        <taxon>Bacillales</taxon>
        <taxon>Anoxybacillaceae</taxon>
        <taxon>Anoxybacteroides</taxon>
    </lineage>
</organism>
<keyword evidence="7" id="KW-1185">Reference proteome</keyword>
<dbReference type="KEGG" id="aamy:GFC30_520"/>
<dbReference type="InterPro" id="IPR015421">
    <property type="entry name" value="PyrdxlP-dep_Trfase_major"/>
</dbReference>
<dbReference type="GO" id="GO:0030170">
    <property type="term" value="F:pyridoxal phosphate binding"/>
    <property type="evidence" value="ECO:0007669"/>
    <property type="project" value="TreeGrafter"/>
</dbReference>
<dbReference type="GO" id="GO:0000271">
    <property type="term" value="P:polysaccharide biosynthetic process"/>
    <property type="evidence" value="ECO:0007669"/>
    <property type="project" value="TreeGrafter"/>
</dbReference>
<evidence type="ECO:0000256" key="4">
    <source>
        <dbReference type="PIRSR" id="PIRSR000390-2"/>
    </source>
</evidence>
<dbReference type="OrthoDB" id="9810913at2"/>
<feature type="active site" description="Proton acceptor" evidence="3">
    <location>
        <position position="190"/>
    </location>
</feature>
<reference evidence="6 7" key="1">
    <citation type="journal article" date="2006" name="Syst. Appl. Microbiol.">
        <title>Anoxybacillus amylolyticus sp. nov., a thermophilic amylase producing bacterium isolated from Mount Rittmann (Antarctica).</title>
        <authorList>
            <person name="Poli A."/>
            <person name="Esposito E."/>
            <person name="Lama L."/>
            <person name="Orlando P."/>
            <person name="Nicolaus G."/>
            <person name="de Appolonia F."/>
            <person name="Gambacorta A."/>
            <person name="Nicolaus B."/>
        </authorList>
    </citation>
    <scope>NUCLEOTIDE SEQUENCE [LARGE SCALE GENOMIC DNA]</scope>
    <source>
        <strain evidence="6 7">DSM 15939</strain>
    </source>
</reference>
<dbReference type="GO" id="GO:0008483">
    <property type="term" value="F:transaminase activity"/>
    <property type="evidence" value="ECO:0007669"/>
    <property type="project" value="TreeGrafter"/>
</dbReference>
<accession>A0A160F182</accession>
<comment type="similarity">
    <text evidence="2 5">Belongs to the DegT/DnrJ/EryC1 family.</text>
</comment>
<dbReference type="SUPFAM" id="SSF53383">
    <property type="entry name" value="PLP-dependent transferases"/>
    <property type="match status" value="1"/>
</dbReference>
<evidence type="ECO:0000256" key="5">
    <source>
        <dbReference type="RuleBase" id="RU004508"/>
    </source>
</evidence>
<dbReference type="InterPro" id="IPR015424">
    <property type="entry name" value="PyrdxlP-dep_Trfase"/>
</dbReference>
<evidence type="ECO:0000256" key="3">
    <source>
        <dbReference type="PIRSR" id="PIRSR000390-1"/>
    </source>
</evidence>
<dbReference type="Proteomes" id="UP000076865">
    <property type="component" value="Chromosome"/>
</dbReference>
<dbReference type="Gene3D" id="3.40.640.10">
    <property type="entry name" value="Type I PLP-dependent aspartate aminotransferase-like (Major domain)"/>
    <property type="match status" value="1"/>
</dbReference>
<dbReference type="PANTHER" id="PTHR30244">
    <property type="entry name" value="TRANSAMINASE"/>
    <property type="match status" value="1"/>
</dbReference>
<evidence type="ECO:0000256" key="2">
    <source>
        <dbReference type="ARBA" id="ARBA00037999"/>
    </source>
</evidence>
<evidence type="ECO:0000313" key="7">
    <source>
        <dbReference type="Proteomes" id="UP000076865"/>
    </source>
</evidence>
<evidence type="ECO:0000313" key="6">
    <source>
        <dbReference type="EMBL" id="ANB59868.1"/>
    </source>
</evidence>
<protein>
    <submittedName>
        <fullName evidence="6">DegT/dnrJ/eryC1/strS family protein</fullName>
    </submittedName>
</protein>
<dbReference type="RefSeq" id="WP_066322766.1">
    <property type="nucleotide sequence ID" value="NZ_CP015438.1"/>
</dbReference>
<dbReference type="AlphaFoldDB" id="A0A160F182"/>
<dbReference type="PIRSF" id="PIRSF000390">
    <property type="entry name" value="PLP_StrS"/>
    <property type="match status" value="1"/>
</dbReference>
<dbReference type="EMBL" id="CP015438">
    <property type="protein sequence ID" value="ANB59868.1"/>
    <property type="molecule type" value="Genomic_DNA"/>
</dbReference>